<keyword evidence="8" id="KW-0511">Multifunctional enzyme</keyword>
<dbReference type="InterPro" id="IPR010071">
    <property type="entry name" value="AA_adenyl_dom"/>
</dbReference>
<evidence type="ECO:0000256" key="1">
    <source>
        <dbReference type="ARBA" id="ARBA00001957"/>
    </source>
</evidence>
<evidence type="ECO:0000256" key="8">
    <source>
        <dbReference type="ARBA" id="ARBA00023268"/>
    </source>
</evidence>
<dbReference type="FunFam" id="3.40.50.12780:FF:000012">
    <property type="entry name" value="Non-ribosomal peptide synthetase"/>
    <property type="match status" value="1"/>
</dbReference>
<dbReference type="GO" id="GO:0031177">
    <property type="term" value="F:phosphopantetheine binding"/>
    <property type="evidence" value="ECO:0007669"/>
    <property type="project" value="InterPro"/>
</dbReference>
<dbReference type="Pfam" id="PF13193">
    <property type="entry name" value="AMP-binding_C"/>
    <property type="match status" value="3"/>
</dbReference>
<feature type="domain" description="Carrier" evidence="9">
    <location>
        <begin position="3072"/>
        <end position="3146"/>
    </location>
</feature>
<dbReference type="PANTHER" id="PTHR45527">
    <property type="entry name" value="NONRIBOSOMAL PEPTIDE SYNTHETASE"/>
    <property type="match status" value="1"/>
</dbReference>
<keyword evidence="6" id="KW-0677">Repeat</keyword>
<dbReference type="Gene3D" id="1.10.1200.10">
    <property type="entry name" value="ACP-like"/>
    <property type="match status" value="3"/>
</dbReference>
<dbReference type="Gene3D" id="3.30.559.10">
    <property type="entry name" value="Chloramphenicol acetyltransferase-like domain"/>
    <property type="match status" value="4"/>
</dbReference>
<dbReference type="Pfam" id="PF00550">
    <property type="entry name" value="PP-binding"/>
    <property type="match status" value="3"/>
</dbReference>
<dbReference type="NCBIfam" id="NF003417">
    <property type="entry name" value="PRK04813.1"/>
    <property type="match status" value="3"/>
</dbReference>
<dbReference type="PROSITE" id="PS00012">
    <property type="entry name" value="PHOSPHOPANTETHEINE"/>
    <property type="match status" value="3"/>
</dbReference>
<keyword evidence="3" id="KW-0596">Phosphopantetheine</keyword>
<comment type="similarity">
    <text evidence="2">Belongs to the ATP-dependent AMP-binding enzyme family.</text>
</comment>
<dbReference type="PROSITE" id="PS50075">
    <property type="entry name" value="CARRIER"/>
    <property type="match status" value="3"/>
</dbReference>
<gene>
    <name evidence="10" type="ORF">BBD42_25115</name>
</gene>
<dbReference type="InterPro" id="IPR020806">
    <property type="entry name" value="PKS_PP-bd"/>
</dbReference>
<dbReference type="Gene3D" id="3.30.300.30">
    <property type="match status" value="3"/>
</dbReference>
<dbReference type="FunFam" id="3.30.300.30:FF:000015">
    <property type="entry name" value="Nonribosomal peptide synthase SidD"/>
    <property type="match status" value="1"/>
</dbReference>
<proteinExistence type="inferred from homology"/>
<dbReference type="FunFam" id="1.10.1200.10:FF:000005">
    <property type="entry name" value="Nonribosomal peptide synthetase 1"/>
    <property type="match status" value="3"/>
</dbReference>
<evidence type="ECO:0000256" key="2">
    <source>
        <dbReference type="ARBA" id="ARBA00006432"/>
    </source>
</evidence>
<dbReference type="Gene3D" id="3.40.50.980">
    <property type="match status" value="6"/>
</dbReference>
<dbReference type="GO" id="GO:0044550">
    <property type="term" value="P:secondary metabolite biosynthetic process"/>
    <property type="evidence" value="ECO:0007669"/>
    <property type="project" value="UniProtKB-ARBA"/>
</dbReference>
<dbReference type="InterPro" id="IPR009081">
    <property type="entry name" value="PP-bd_ACP"/>
</dbReference>
<dbReference type="CDD" id="cd19531">
    <property type="entry name" value="LCL_NRPS-like"/>
    <property type="match status" value="2"/>
</dbReference>
<dbReference type="InterPro" id="IPR036736">
    <property type="entry name" value="ACP-like_sf"/>
</dbReference>
<dbReference type="FunFam" id="3.30.559.30:FF:000001">
    <property type="entry name" value="Non-ribosomal peptide synthetase"/>
    <property type="match status" value="1"/>
</dbReference>
<evidence type="ECO:0000259" key="9">
    <source>
        <dbReference type="PROSITE" id="PS50075"/>
    </source>
</evidence>
<feature type="domain" description="Carrier" evidence="9">
    <location>
        <begin position="978"/>
        <end position="1053"/>
    </location>
</feature>
<evidence type="ECO:0000256" key="4">
    <source>
        <dbReference type="ARBA" id="ARBA00022553"/>
    </source>
</evidence>
<accession>A0A1B2DNV9</accession>
<dbReference type="PANTHER" id="PTHR45527:SF1">
    <property type="entry name" value="FATTY ACID SYNTHASE"/>
    <property type="match status" value="1"/>
</dbReference>
<dbReference type="GO" id="GO:0017000">
    <property type="term" value="P:antibiotic biosynthetic process"/>
    <property type="evidence" value="ECO:0007669"/>
    <property type="project" value="UniProtKB-KW"/>
</dbReference>
<dbReference type="InterPro" id="IPR045851">
    <property type="entry name" value="AMP-bd_C_sf"/>
</dbReference>
<dbReference type="PROSITE" id="PS00455">
    <property type="entry name" value="AMP_BINDING"/>
    <property type="match status" value="3"/>
</dbReference>
<dbReference type="SUPFAM" id="SSF56801">
    <property type="entry name" value="Acetyl-CoA synthetase-like"/>
    <property type="match status" value="3"/>
</dbReference>
<keyword evidence="4" id="KW-0597">Phosphoprotein</keyword>
<evidence type="ECO:0000256" key="7">
    <source>
        <dbReference type="ARBA" id="ARBA00023194"/>
    </source>
</evidence>
<dbReference type="FunFam" id="2.30.38.10:FF:000001">
    <property type="entry name" value="Non-ribosomal peptide synthetase PvdI"/>
    <property type="match status" value="3"/>
</dbReference>
<dbReference type="RefSeq" id="WP_099520430.1">
    <property type="nucleotide sequence ID" value="NZ_CP016808.1"/>
</dbReference>
<dbReference type="EMBL" id="CP016808">
    <property type="protein sequence ID" value="ANY69398.1"/>
    <property type="molecule type" value="Genomic_DNA"/>
</dbReference>
<keyword evidence="7" id="KW-0045">Antibiotic biosynthesis</keyword>
<dbReference type="GO" id="GO:0016874">
    <property type="term" value="F:ligase activity"/>
    <property type="evidence" value="ECO:0007669"/>
    <property type="project" value="UniProtKB-KW"/>
</dbReference>
<evidence type="ECO:0000256" key="3">
    <source>
        <dbReference type="ARBA" id="ARBA00022450"/>
    </source>
</evidence>
<dbReference type="InterPro" id="IPR020845">
    <property type="entry name" value="AMP-binding_CS"/>
</dbReference>
<dbReference type="CDD" id="cd19534">
    <property type="entry name" value="E_NRPS"/>
    <property type="match status" value="1"/>
</dbReference>
<dbReference type="Pfam" id="PF00668">
    <property type="entry name" value="Condensation"/>
    <property type="match status" value="4"/>
</dbReference>
<dbReference type="FunFam" id="3.30.300.30:FF:000010">
    <property type="entry name" value="Enterobactin synthetase component F"/>
    <property type="match status" value="2"/>
</dbReference>
<dbReference type="InterPro" id="IPR006162">
    <property type="entry name" value="Ppantetheine_attach_site"/>
</dbReference>
<dbReference type="Gene3D" id="2.30.38.10">
    <property type="entry name" value="Luciferase, Domain 3"/>
    <property type="match status" value="3"/>
</dbReference>
<dbReference type="GO" id="GO:0043041">
    <property type="term" value="P:amino acid activation for nonribosomal peptide biosynthetic process"/>
    <property type="evidence" value="ECO:0007669"/>
    <property type="project" value="TreeGrafter"/>
</dbReference>
<protein>
    <submittedName>
        <fullName evidence="10">Non-ribosomal peptide synthetase</fullName>
    </submittedName>
</protein>
<evidence type="ECO:0000313" key="10">
    <source>
        <dbReference type="EMBL" id="ANY69398.1"/>
    </source>
</evidence>
<organism evidence="10">
    <name type="scientific">Paenibacillus sp. BIHB 4019</name>
    <dbReference type="NCBI Taxonomy" id="1870819"/>
    <lineage>
        <taxon>Bacteria</taxon>
        <taxon>Bacillati</taxon>
        <taxon>Bacillota</taxon>
        <taxon>Bacilli</taxon>
        <taxon>Bacillales</taxon>
        <taxon>Paenibacillaceae</taxon>
        <taxon>Paenibacillus</taxon>
    </lineage>
</organism>
<sequence>MKRFYYPLTHAQKRIWYTEQFYPGTSMANLSGFLKLRSHEGMDNTRLINVIQQVVRSNDALRLRIAGSGSSGEEPKQYIAEYAPFELETADFSEAGDMEAIMAWGQAEARTPMPLYDSPLFYFRLFKISSREIWLFSKIHHIISDGISNVLMGNQIIDGYLELVLDSGKLLPQQISYADYIESELEYEQSDRFQKDKNYWNMQFKALPESTSLKQCDINRIRTEAARFSQVLPQPLQHKLQHFCKDNSVSMLSLFLSLLYIYMYRITGEQEAVLGTFMGNRTSKKEKQMLGMFVSTIPMRAYVDESQDFLRFVQQRMKDQLTLIRHQKYPYNVLVNDLRELHGQAGRLFGLSLEYQVMNWEQKEGLSFIIEPLFSEHEVNDISIHVKERWDTSQITIDMDYRTELFAKEEVDHIYNGILVLLEDALNDPAKAIGELEICTLEEKRKLLAQAGNVHLNVPNDQMLHGLFEQQAAILPWQTAVVDEEGELTYKELNERSNRLGRILKAKGVGPDTPVAICMGRSKQIITAIMGVLKAGGAYVPMDPDFPQERIQFMLQDSGAKMLLTEPNLLESLTVPDAIDVLVLDKATLLYGECSNLDEPVSSHHLAYIIYTSGTTGNPKGVMIEHLQVAHLITALHSSVYEQYGPGLKLSLVAPFHFDASVQQIFAALLLGHTLHIIPKASLTSGQALADYYRSKQIDVADGTPAHLQMLLAAKQLDGIKLAHMLIGGEALPHATIREFAKHFKASGAAARLPTITNVYGPTECCVDASALHIARPDMELELDSAYLSIGRALGNNRLYIFDANGRMQPAGAAGELYIGGAGVGRGYLNLPELTAETFIDNPYVPGERLFKTGDLARWKPNGMLEFLGRQDDQVKIRGYRIELGEIAAALQKHEKISRAVVLLRSEELCAYVVLNAAEETLSIAELREFLSKQLPMYMIPSYFAQLDQIPLTSSGKVDRKKLLLQVVMSISDSDYASPALELEVQLAQIWQAVLGVERIGLYDSFFELGGHSLKAMEMLARAHQKFGAAIPLQVLFESPTVYALAQYIGEAERSTYTAIECAESNETYPLSFAQQRVYIVSQLESAGIGYNMPAAVLLEGDIDIPRLKDAFGQLVQRHEALRTSFSVLQGVPVQTIHASAPFVITVKKSGGQSAQAALSAFVRPFDLGVAPLIRAELQPLSKDEHLLLFDMHHLISDGVSIGIILKELSQLYAGEKLPELRLQYKDYAVWQAKQAETGYLKEEKYWLDKLSGELPVLQLLTDYPRPAVQSFEGDRVSAMLDRRLKDKLNKLAEESGATLYMVLLAAYYAALAKYTGQEELVIGTPVAGRNHAELDGIVGMFIQTLAIRTEINRQGSFGELLQQVRSNVLDAFEHQDYPFERLVGKLHLPRDMSRNPLFDTIFILQNAYEGLPVLGNLRMSIQETNVHVAKFDLTLQAKEELDSITLDMDYSIKLYGRTTINQLLTHYVKLLEEIANQPSLKLGAVDILLMEEKEQLVAGFNPRATVYPKESTLVELFEQQVNRTPDRTALVFGKTELTYQELNSRVNQLARTLYSRGVRPGKVAAVWTHRSAEMVIGILAILKAGGAYVPIDPEHPQERMKYLLADSEAVLLLTEHALLSEVENLDFAGGCIAADNANLYEGDASNLDIPISSGMLANLTYTSGTTGTPKGNMVTHANIIRTVINTNYLSISAQDVFLSLSNYVFDAFMFDMFGSLLHGSKLVLASKDTILDISRLPQVIEQERISVLMITTALFNLLVDIHPASICGIRKVLFGGERASVEHVRKAVQAAGPGKLLHMYGPSESTVFTTYYEVDAVADEAAAIPIGRPVSNTSVYIVDAFNQLQPIGAAGELCVGGDGLVLGYANRPELTAEKFVPHLFADAGRLYRTGDLARWLPDGNIEFIGRIDQQIKIRGQRIELGEIEHQLRRAEAIREAIVLAVDTAVGDKLLCAYVVTDLPISNSELGELAAKELPAYMVPSVFIQLDELPLTGNGKVDRRALPVPDLGAISSVNYEAARNETEKQLVTIWQEVLGIEPIGVQHNFFELGGHSLKAMALLAHIHQVMKVELPLRVLFQAPTIASLAVVVSQTVLQAGEQHYAAITAAGTQEVYPASSAQRRLYVLQQLEGAEQSYNMPTVLKLKGLLDKEQLETAIRSLVQRHEALRTSFEITDSGKPVQRIHEEVDFSIVFHEADEAAAIATSAVDAASKAADADIQQIIKAFIRPFSLNTAPLVRAMLVKLSEEEHLLLFDMHHIISDGMSVGLLLEDLTQLYAGKQLEPLRIQYKDYAVWQQSFLQTEAYGKQESYWLEQFAEEPPVLEWPTDCSRPSIQSFEGEQVAFHLNPELTEALHRLGQAAGTTLHMTLLAAYSLFLSKLSGQEDIVVGSPIAGRAHADLSSLVGMFINTLAVRSFPNGDKSFAAYLQEVRQMALGALENQDYPFEELVAKVKLQRDMSRNPLFDAMFDLQMLETQHLSLEGMRLELYPFEDKTAKFDLTLSAVEQEDGIIECRFIYNTALFKQETIKRWSVYFTELVRHITAESGILLKDASMLPEAERERLLVEFNDTAVHYPQHYTVQQLFELQVLRTPSQHAVIFNGRKWTYLELNARANRLARVLIAKGIGADKPVGIMSKPSLEMAAGVLAILKAGGAFVPIDPEYPEERIAYMLADSGAAILLTQTTSSVPAIFNGEVILLDGECGCWADTTDLSEEANPQTATGPNHLAYIIYTSGTTGQPKGVMIEHQSLVNLCYWHNEAFFVTDLDRSAKYAGFGFDASVWEMFPYWLAGAQVHVIDEALRLDMMQLNAYFEQNHISITFLPTQICEQFMELDNRSLRVLLTGGDKLKRLAPHAYTLVNNYGPTENTVVATSIAIPPMAQALPIGMPIDNTRIYILGPDQQLQPIGTFGEIWIAGSGLARGYMNRPEETEQRFVPDPFQPGERMYRTGDSGRWQADGSIEYGGRIDQQVKVRGYRIEISEIEAHLLRNPHVQAAAVVAVQDAQGDTALCGYVVPINDSQLDSEQWRADLAQSIPAYMVPKYWVNMDRLPLTPNGKVDRKSLPQPVLDNGAADYKAPRNAQEELLVQVWQEVLGASSIGISDNFFSLGGDSIRSIQMANRLYKHGWKLEMKDLFQHPTIEQVSSYLQVIAGGQVDQGAVEGEVALTPVQKWFFERDFTDKHHWNQSVMLHAASGLDPQFTEQALGAIMEHHDALRIVFTQEGNEAIAQHNGKPADCAVKLEVIRPGAVAAEELEQAILLETERIHASIDLHNGPLLKAAIFQTSQGDHLLLVIHHLVVDGVSWRILLEDFAIGYLQASKGETIVLADKTHSYQEWASQLQLYANSKALLKEKEYWKQLESIAVNPLPKDHAATDQRMRHTRTTAFSLSENETKQLTTSVHLTYRTEMNDILLTALGLAVKEWSEHNQILLNMEGHGREEIVEAINVSRTVGWFTSQYPVVLDMSYTDDIAYQIKRVKEDLRHIPHKGIGYGLLRYLAADGHKAGLAFSSKPEISFNYLGQFDEMTESGLFGRSPLSPGNPLSPNTERVTAIDVIGFIEGDVLSVTIAYNGLEFEEQTMVSFSERIQAALLRLIEHCISQKGGELTPSDLGDDELTLEELDNLLQMI</sequence>
<dbReference type="NCBIfam" id="TIGR01733">
    <property type="entry name" value="AA-adenyl-dom"/>
    <property type="match status" value="3"/>
</dbReference>
<feature type="domain" description="Carrier" evidence="9">
    <location>
        <begin position="2017"/>
        <end position="2092"/>
    </location>
</feature>
<keyword evidence="5" id="KW-0436">Ligase</keyword>
<dbReference type="InterPro" id="IPR001242">
    <property type="entry name" value="Condensation_dom"/>
</dbReference>
<dbReference type="InterPro" id="IPR025110">
    <property type="entry name" value="AMP-bd_C"/>
</dbReference>
<comment type="cofactor">
    <cofactor evidence="1">
        <name>pantetheine 4'-phosphate</name>
        <dbReference type="ChEBI" id="CHEBI:47942"/>
    </cofactor>
</comment>
<reference evidence="10" key="1">
    <citation type="submission" date="2016-08" db="EMBL/GenBank/DDBJ databases">
        <title>Complete Genome Seqeunce of Paenibacillus sp. BIHB 4019 from tea rhizoplane.</title>
        <authorList>
            <person name="Thakur R."/>
            <person name="Swarnkar M.K."/>
            <person name="Gulati A."/>
        </authorList>
    </citation>
    <scope>NUCLEOTIDE SEQUENCE [LARGE SCALE GENOMIC DNA]</scope>
    <source>
        <strain evidence="10">BIHB4019</strain>
    </source>
</reference>
<dbReference type="GO" id="GO:0005829">
    <property type="term" value="C:cytosol"/>
    <property type="evidence" value="ECO:0007669"/>
    <property type="project" value="TreeGrafter"/>
</dbReference>
<dbReference type="SUPFAM" id="SSF47336">
    <property type="entry name" value="ACP-like"/>
    <property type="match status" value="3"/>
</dbReference>
<dbReference type="SMART" id="SM00823">
    <property type="entry name" value="PKS_PP"/>
    <property type="match status" value="3"/>
</dbReference>
<evidence type="ECO:0000256" key="5">
    <source>
        <dbReference type="ARBA" id="ARBA00022598"/>
    </source>
</evidence>
<dbReference type="NCBIfam" id="TIGR01720">
    <property type="entry name" value="NRPS-para261"/>
    <property type="match status" value="1"/>
</dbReference>
<evidence type="ECO:0000256" key="6">
    <source>
        <dbReference type="ARBA" id="ARBA00022737"/>
    </source>
</evidence>
<dbReference type="InterPro" id="IPR023213">
    <property type="entry name" value="CAT-like_dom_sf"/>
</dbReference>
<dbReference type="InterPro" id="IPR010060">
    <property type="entry name" value="NRPS_synth"/>
</dbReference>
<dbReference type="Gene3D" id="3.30.559.30">
    <property type="entry name" value="Nonribosomal peptide synthetase, condensation domain"/>
    <property type="match status" value="4"/>
</dbReference>
<dbReference type="FunFam" id="3.40.50.980:FF:000001">
    <property type="entry name" value="Non-ribosomal peptide synthetase"/>
    <property type="match status" value="3"/>
</dbReference>
<name>A0A1B2DNV9_9BACL</name>
<dbReference type="GO" id="GO:0008610">
    <property type="term" value="P:lipid biosynthetic process"/>
    <property type="evidence" value="ECO:0007669"/>
    <property type="project" value="UniProtKB-ARBA"/>
</dbReference>
<dbReference type="CDD" id="cd12117">
    <property type="entry name" value="A_NRPS_Srf_like"/>
    <property type="match status" value="1"/>
</dbReference>
<dbReference type="InterPro" id="IPR000873">
    <property type="entry name" value="AMP-dep_synth/lig_dom"/>
</dbReference>
<dbReference type="SUPFAM" id="SSF52777">
    <property type="entry name" value="CoA-dependent acyltransferases"/>
    <property type="match status" value="8"/>
</dbReference>
<dbReference type="Pfam" id="PF00501">
    <property type="entry name" value="AMP-binding"/>
    <property type="match status" value="3"/>
</dbReference>